<feature type="domain" description="RING-type" evidence="6">
    <location>
        <begin position="266"/>
        <end position="307"/>
    </location>
</feature>
<keyword evidence="8" id="KW-1185">Reference proteome</keyword>
<feature type="region of interest" description="Disordered" evidence="5">
    <location>
        <begin position="406"/>
        <end position="458"/>
    </location>
</feature>
<organism evidence="7 8">
    <name type="scientific">Digitaria exilis</name>
    <dbReference type="NCBI Taxonomy" id="1010633"/>
    <lineage>
        <taxon>Eukaryota</taxon>
        <taxon>Viridiplantae</taxon>
        <taxon>Streptophyta</taxon>
        <taxon>Embryophyta</taxon>
        <taxon>Tracheophyta</taxon>
        <taxon>Spermatophyta</taxon>
        <taxon>Magnoliopsida</taxon>
        <taxon>Liliopsida</taxon>
        <taxon>Poales</taxon>
        <taxon>Poaceae</taxon>
        <taxon>PACMAD clade</taxon>
        <taxon>Panicoideae</taxon>
        <taxon>Panicodae</taxon>
        <taxon>Paniceae</taxon>
        <taxon>Anthephorinae</taxon>
        <taxon>Digitaria</taxon>
    </lineage>
</organism>
<accession>A0A835B3Z6</accession>
<evidence type="ECO:0000313" key="7">
    <source>
        <dbReference type="EMBL" id="KAF8676268.1"/>
    </source>
</evidence>
<sequence length="666" mass="72934">MNAEELPVFIAAEAAATALTPAALAGEHPWDAVTLLVPRLVAAQEQGENPALEQSRKKERNKEAVKEEDGYALDVGWLERVDAVGEGGARARMWAASSSAVELGRVDARMGRCSRRAMGHERKGRIYGSWRTHLFSPMSSPITDRRRVLDWLEETADAGSAPPQPYHSHREDLGGGAYITRYTAAVVWTLRRRGPLPLDTIHTSNGSSVRIIRDWAVRPELLLEGHVHEWDEDANHNHKRARVPALNKAILGLQEVRAGEAVAAECAVCLQDFVAEDKLRAMPCSHAFHQKCIFDWLRVNHVCPLCRHALSTQDDDEFWKHPSMPGDDDDEDWMHSSMLFLDAEIVFIRRSQIRIELSPLRPSAQLTVMIPSSSPIPMNILLAVIGWLPDPEGATIFADDTVGEGESGVGAAGKAAEGNSRVAGKGSVGAAVEGANGGGGTTGEGEEGGGGPEGEGGHAVASTLTAPMSSPITGRRRVLDWLEETDAGSAPLQPFHSHWQDLGGGAYITRYTGTVIRRLALESSEPLPLDTFHTSTGSSVRIIPDWAIWPELLSDDRVHEREEEDDANHNHKRARVPASNKAILILQEVSAGEAVAEECAVCLQDFVADDKLRAMPCSHAFHHKFIFDWLRINHVCPLCCHALPTQDDDDDDEFWKHPSMPVHDEA</sequence>
<reference evidence="7" key="1">
    <citation type="submission" date="2020-07" db="EMBL/GenBank/DDBJ databases">
        <title>Genome sequence and genetic diversity analysis of an under-domesticated orphan crop, white fonio (Digitaria exilis).</title>
        <authorList>
            <person name="Bennetzen J.L."/>
            <person name="Chen S."/>
            <person name="Ma X."/>
            <person name="Wang X."/>
            <person name="Yssel A.E.J."/>
            <person name="Chaluvadi S.R."/>
            <person name="Johnson M."/>
            <person name="Gangashetty P."/>
            <person name="Hamidou F."/>
            <person name="Sanogo M.D."/>
            <person name="Zwaenepoel A."/>
            <person name="Wallace J."/>
            <person name="Van De Peer Y."/>
            <person name="Van Deynze A."/>
        </authorList>
    </citation>
    <scope>NUCLEOTIDE SEQUENCE</scope>
    <source>
        <tissue evidence="7">Leaves</tissue>
    </source>
</reference>
<dbReference type="OrthoDB" id="4348522at2759"/>
<evidence type="ECO:0000256" key="4">
    <source>
        <dbReference type="PROSITE-ProRule" id="PRU00175"/>
    </source>
</evidence>
<dbReference type="SMART" id="SM00184">
    <property type="entry name" value="RING"/>
    <property type="match status" value="2"/>
</dbReference>
<dbReference type="InterPro" id="IPR001841">
    <property type="entry name" value="Znf_RING"/>
</dbReference>
<evidence type="ECO:0000256" key="2">
    <source>
        <dbReference type="ARBA" id="ARBA00022771"/>
    </source>
</evidence>
<name>A0A835B3Z6_9POAL</name>
<dbReference type="GO" id="GO:0005634">
    <property type="term" value="C:nucleus"/>
    <property type="evidence" value="ECO:0007669"/>
    <property type="project" value="TreeGrafter"/>
</dbReference>
<dbReference type="Gene3D" id="3.30.40.10">
    <property type="entry name" value="Zinc/RING finger domain, C3HC4 (zinc finger)"/>
    <property type="match status" value="2"/>
</dbReference>
<dbReference type="PROSITE" id="PS50089">
    <property type="entry name" value="ZF_RING_2"/>
    <property type="match status" value="2"/>
</dbReference>
<proteinExistence type="predicted"/>
<keyword evidence="3" id="KW-0862">Zinc</keyword>
<dbReference type="EMBL" id="JACEFO010002174">
    <property type="protein sequence ID" value="KAF8676268.1"/>
    <property type="molecule type" value="Genomic_DNA"/>
</dbReference>
<dbReference type="InterPro" id="IPR051834">
    <property type="entry name" value="RING_finger_E3_ligase"/>
</dbReference>
<dbReference type="Proteomes" id="UP000636709">
    <property type="component" value="Unassembled WGS sequence"/>
</dbReference>
<dbReference type="GO" id="GO:0008270">
    <property type="term" value="F:zinc ion binding"/>
    <property type="evidence" value="ECO:0007669"/>
    <property type="project" value="UniProtKB-KW"/>
</dbReference>
<dbReference type="GO" id="GO:0006511">
    <property type="term" value="P:ubiquitin-dependent protein catabolic process"/>
    <property type="evidence" value="ECO:0007669"/>
    <property type="project" value="TreeGrafter"/>
</dbReference>
<evidence type="ECO:0000256" key="1">
    <source>
        <dbReference type="ARBA" id="ARBA00022723"/>
    </source>
</evidence>
<keyword evidence="1" id="KW-0479">Metal-binding</keyword>
<feature type="region of interest" description="Disordered" evidence="5">
    <location>
        <begin position="46"/>
        <end position="65"/>
    </location>
</feature>
<protein>
    <recommendedName>
        <fullName evidence="6">RING-type domain-containing protein</fullName>
    </recommendedName>
</protein>
<evidence type="ECO:0000256" key="5">
    <source>
        <dbReference type="SAM" id="MobiDB-lite"/>
    </source>
</evidence>
<dbReference type="CDD" id="cd16454">
    <property type="entry name" value="RING-H2_PA-TM-RING"/>
    <property type="match status" value="1"/>
</dbReference>
<dbReference type="InterPro" id="IPR013083">
    <property type="entry name" value="Znf_RING/FYVE/PHD"/>
</dbReference>
<feature type="domain" description="RING-type" evidence="6">
    <location>
        <begin position="599"/>
        <end position="639"/>
    </location>
</feature>
<gene>
    <name evidence="7" type="ORF">HU200_047140</name>
</gene>
<feature type="compositionally biased region" description="Gly residues" evidence="5">
    <location>
        <begin position="435"/>
        <end position="454"/>
    </location>
</feature>
<feature type="compositionally biased region" description="Basic and acidic residues" evidence="5">
    <location>
        <begin position="54"/>
        <end position="65"/>
    </location>
</feature>
<evidence type="ECO:0000313" key="8">
    <source>
        <dbReference type="Proteomes" id="UP000636709"/>
    </source>
</evidence>
<dbReference type="GO" id="GO:0061630">
    <property type="term" value="F:ubiquitin protein ligase activity"/>
    <property type="evidence" value="ECO:0007669"/>
    <property type="project" value="TreeGrafter"/>
</dbReference>
<comment type="caution">
    <text evidence="7">The sequence shown here is derived from an EMBL/GenBank/DDBJ whole genome shotgun (WGS) entry which is preliminary data.</text>
</comment>
<dbReference type="PANTHER" id="PTHR45931">
    <property type="entry name" value="SI:CH211-59O9.10"/>
    <property type="match status" value="1"/>
</dbReference>
<evidence type="ECO:0000259" key="6">
    <source>
        <dbReference type="PROSITE" id="PS50089"/>
    </source>
</evidence>
<keyword evidence="2 4" id="KW-0863">Zinc-finger</keyword>
<dbReference type="PANTHER" id="PTHR45931:SF23">
    <property type="entry name" value="OS12G0134500 PROTEIN"/>
    <property type="match status" value="1"/>
</dbReference>
<dbReference type="SUPFAM" id="SSF57850">
    <property type="entry name" value="RING/U-box"/>
    <property type="match status" value="2"/>
</dbReference>
<dbReference type="Pfam" id="PF13639">
    <property type="entry name" value="zf-RING_2"/>
    <property type="match status" value="2"/>
</dbReference>
<evidence type="ECO:0000256" key="3">
    <source>
        <dbReference type="ARBA" id="ARBA00022833"/>
    </source>
</evidence>
<dbReference type="AlphaFoldDB" id="A0A835B3Z6"/>